<comment type="caution">
    <text evidence="4">The sequence shown here is derived from an EMBL/GenBank/DDBJ whole genome shotgun (WGS) entry which is preliminary data.</text>
</comment>
<dbReference type="SUPFAM" id="SSF52540">
    <property type="entry name" value="P-loop containing nucleoside triphosphate hydrolases"/>
    <property type="match status" value="1"/>
</dbReference>
<reference evidence="4 5" key="1">
    <citation type="submission" date="2019-09" db="EMBL/GenBank/DDBJ databases">
        <title>Genome sequence of Rhodovastum atsumiense, a diverse member of the Acetobacteraceae family of non-sulfur purple photosynthetic bacteria.</title>
        <authorList>
            <person name="Meyer T."/>
            <person name="Kyndt J."/>
        </authorList>
    </citation>
    <scope>NUCLEOTIDE SEQUENCE [LARGE SCALE GENOMIC DNA]</scope>
    <source>
        <strain evidence="4 5">DSM 21279</strain>
    </source>
</reference>
<dbReference type="SMART" id="SM00382">
    <property type="entry name" value="AAA"/>
    <property type="match status" value="1"/>
</dbReference>
<dbReference type="OrthoDB" id="9810761at2"/>
<protein>
    <submittedName>
        <fullName evidence="4">CpaF family protein</fullName>
    </submittedName>
</protein>
<dbReference type="CDD" id="cd01130">
    <property type="entry name" value="VirB11-like_ATPase"/>
    <property type="match status" value="1"/>
</dbReference>
<dbReference type="PANTHER" id="PTHR30486">
    <property type="entry name" value="TWITCHING MOTILITY PROTEIN PILT"/>
    <property type="match status" value="1"/>
</dbReference>
<feature type="compositionally biased region" description="Low complexity" evidence="2">
    <location>
        <begin position="1"/>
        <end position="15"/>
    </location>
</feature>
<comment type="similarity">
    <text evidence="1">Belongs to the GSP E family.</text>
</comment>
<keyword evidence="5" id="KW-1185">Reference proteome</keyword>
<dbReference type="Gene3D" id="3.30.450.380">
    <property type="match status" value="1"/>
</dbReference>
<dbReference type="AlphaFoldDB" id="A0A5M6J012"/>
<gene>
    <name evidence="4" type="ORF">F1189_03720</name>
</gene>
<proteinExistence type="inferred from homology"/>
<evidence type="ECO:0000256" key="1">
    <source>
        <dbReference type="ARBA" id="ARBA00006611"/>
    </source>
</evidence>
<dbReference type="InterPro" id="IPR003593">
    <property type="entry name" value="AAA+_ATPase"/>
</dbReference>
<sequence>MSGTAARFGRAAFGRRGADPLPPAAMAAPAAAPPDPAPAAPLTGPAAAAAGLRAACLARLDPAAFADSTPERLQADVERLVAEIADENRIQLNGREQRLLAIELVDDMVGLGPLEPLLDDESITDIMVNGPDRVFVERGGKLVLSAARFRDTSHVNNVAQRIASAVGRRVDESSPMVDARLADGSRVNIIFPPLALNGACISIRKFSRRRITFDTLVAKGSVTAQMARILKIGAAARLNVIISGGTGAGKTTLMNAMSQMIDPGERIITVEDAAELQLQQPHVVRLETRPPNLEGRGEVTQRDLVRNALRMRPDRLIVGEVRGAEAFDMLQAMNTGHDGSMSTIHANTTRDAVMRIENMVQMGQANLPLRAIRTQIVSAVDLILQLERMRDGSRRVTQVTEVIGLEGDVVVMNDIFQFEYDGENPDGSLRGHYKVSRARPGFAARLQYFNLDRAWAAALDEVPAP</sequence>
<feature type="region of interest" description="Disordered" evidence="2">
    <location>
        <begin position="1"/>
        <end position="44"/>
    </location>
</feature>
<dbReference type="GO" id="GO:0016887">
    <property type="term" value="F:ATP hydrolysis activity"/>
    <property type="evidence" value="ECO:0007669"/>
    <property type="project" value="InterPro"/>
</dbReference>
<dbReference type="InterPro" id="IPR027417">
    <property type="entry name" value="P-loop_NTPase"/>
</dbReference>
<accession>A0A5M6J012</accession>
<dbReference type="Proteomes" id="UP000325255">
    <property type="component" value="Unassembled WGS sequence"/>
</dbReference>
<dbReference type="InterPro" id="IPR001482">
    <property type="entry name" value="T2SS/T4SS_dom"/>
</dbReference>
<dbReference type="InterPro" id="IPR050921">
    <property type="entry name" value="T4SS_GSP_E_ATPase"/>
</dbReference>
<evidence type="ECO:0000313" key="5">
    <source>
        <dbReference type="Proteomes" id="UP000325255"/>
    </source>
</evidence>
<dbReference type="Pfam" id="PF00437">
    <property type="entry name" value="T2SSE"/>
    <property type="match status" value="1"/>
</dbReference>
<dbReference type="Gene3D" id="3.40.50.300">
    <property type="entry name" value="P-loop containing nucleotide triphosphate hydrolases"/>
    <property type="match status" value="1"/>
</dbReference>
<evidence type="ECO:0000313" key="4">
    <source>
        <dbReference type="EMBL" id="KAA5613893.1"/>
    </source>
</evidence>
<evidence type="ECO:0000256" key="2">
    <source>
        <dbReference type="SAM" id="MobiDB-lite"/>
    </source>
</evidence>
<dbReference type="RefSeq" id="WP_150039277.1">
    <property type="nucleotide sequence ID" value="NZ_OW485601.1"/>
</dbReference>
<name>A0A5M6J012_9PROT</name>
<dbReference type="EMBL" id="VWPK01000004">
    <property type="protein sequence ID" value="KAA5613893.1"/>
    <property type="molecule type" value="Genomic_DNA"/>
</dbReference>
<evidence type="ECO:0000259" key="3">
    <source>
        <dbReference type="SMART" id="SM00382"/>
    </source>
</evidence>
<dbReference type="PANTHER" id="PTHR30486:SF15">
    <property type="entry name" value="TYPE II_IV SECRETION SYSTEM ATPASE"/>
    <property type="match status" value="1"/>
</dbReference>
<feature type="domain" description="AAA+ ATPase" evidence="3">
    <location>
        <begin position="236"/>
        <end position="366"/>
    </location>
</feature>
<organism evidence="4 5">
    <name type="scientific">Rhodovastum atsumiense</name>
    <dbReference type="NCBI Taxonomy" id="504468"/>
    <lineage>
        <taxon>Bacteria</taxon>
        <taxon>Pseudomonadati</taxon>
        <taxon>Pseudomonadota</taxon>
        <taxon>Alphaproteobacteria</taxon>
        <taxon>Acetobacterales</taxon>
        <taxon>Acetobacteraceae</taxon>
        <taxon>Rhodovastum</taxon>
    </lineage>
</organism>